<evidence type="ECO:0000256" key="5">
    <source>
        <dbReference type="SAM" id="MobiDB-lite"/>
    </source>
</evidence>
<dbReference type="SMART" id="SM00487">
    <property type="entry name" value="DEXDc"/>
    <property type="match status" value="1"/>
</dbReference>
<dbReference type="InterPro" id="IPR027417">
    <property type="entry name" value="P-loop_NTPase"/>
</dbReference>
<keyword evidence="3" id="KW-0946">Virion</keyword>
<evidence type="ECO:0000313" key="7">
    <source>
        <dbReference type="EMBL" id="QAV35097.1"/>
    </source>
</evidence>
<evidence type="ECO:0000256" key="4">
    <source>
        <dbReference type="ARBA" id="ARBA00023163"/>
    </source>
</evidence>
<keyword evidence="4" id="KW-0804">Transcription</keyword>
<organism evidence="8 10">
    <name type="scientific">Myxoma virus</name>
    <dbReference type="NCBI Taxonomy" id="10273"/>
    <lineage>
        <taxon>Viruses</taxon>
        <taxon>Varidnaviria</taxon>
        <taxon>Bamfordvirae</taxon>
        <taxon>Nucleocytoviricota</taxon>
        <taxon>Pokkesviricetes</taxon>
        <taxon>Chitovirales</taxon>
        <taxon>Poxviridae</taxon>
        <taxon>Chordopoxvirinae</taxon>
        <taxon>Leporipoxvirus</taxon>
        <taxon>Leporipoxvirus myxoma</taxon>
    </lineage>
</organism>
<evidence type="ECO:0000313" key="9">
    <source>
        <dbReference type="Proteomes" id="UP000292598"/>
    </source>
</evidence>
<keyword evidence="2" id="KW-0378">Hydrolase</keyword>
<dbReference type="PROSITE" id="PS51192">
    <property type="entry name" value="HELICASE_ATP_BIND_1"/>
    <property type="match status" value="1"/>
</dbReference>
<comment type="subcellular location">
    <subcellularLocation>
        <location evidence="1">Virion</location>
    </subcellularLocation>
</comment>
<evidence type="ECO:0000313" key="8">
    <source>
        <dbReference type="EMBL" id="QAV36449.1"/>
    </source>
</evidence>
<accession>A0A481N7B4</accession>
<dbReference type="GO" id="GO:0016787">
    <property type="term" value="F:hydrolase activity"/>
    <property type="evidence" value="ECO:0007669"/>
    <property type="project" value="UniProtKB-KW"/>
</dbReference>
<dbReference type="Pfam" id="PF00271">
    <property type="entry name" value="Helicase_C"/>
    <property type="match status" value="1"/>
</dbReference>
<dbReference type="InterPro" id="IPR001650">
    <property type="entry name" value="Helicase_C-like"/>
</dbReference>
<dbReference type="InterPro" id="IPR006935">
    <property type="entry name" value="Helicase/UvrB_N"/>
</dbReference>
<evidence type="ECO:0000259" key="6">
    <source>
        <dbReference type="PROSITE" id="PS51192"/>
    </source>
</evidence>
<dbReference type="CDD" id="cd18785">
    <property type="entry name" value="SF2_C"/>
    <property type="match status" value="1"/>
</dbReference>
<dbReference type="GO" id="GO:0044423">
    <property type="term" value="C:virion component"/>
    <property type="evidence" value="ECO:0007669"/>
    <property type="project" value="UniProtKB-KW"/>
</dbReference>
<feature type="region of interest" description="Disordered" evidence="5">
    <location>
        <begin position="456"/>
        <end position="478"/>
    </location>
</feature>
<evidence type="ECO:0000313" key="10">
    <source>
        <dbReference type="Proteomes" id="UP000294116"/>
    </source>
</evidence>
<reference evidence="9 10" key="1">
    <citation type="journal article" date="2019" name="J. Virol.">
        <title>Punctuated evolution of myxoma virus: rapid and disjunct evolution of a recent viral lineage in Australia.</title>
        <authorList>
            <person name="Eden J.-S."/>
            <person name="Kerr P.J."/>
            <person name="Holmes E.C."/>
        </authorList>
    </citation>
    <scope>NUCLEOTIDE SEQUENCE [LARGE SCALE GENOMIC DNA]</scope>
    <source>
        <strain evidence="7">Aust/SA/Turretfield</strain>
        <strain evidence="8">Aust/Vic/Hattah/10-2012</strain>
    </source>
</reference>
<dbReference type="GO" id="GO:0003677">
    <property type="term" value="F:DNA binding"/>
    <property type="evidence" value="ECO:0007669"/>
    <property type="project" value="InterPro"/>
</dbReference>
<evidence type="ECO:0000256" key="1">
    <source>
        <dbReference type="ARBA" id="ARBA00004328"/>
    </source>
</evidence>
<protein>
    <submittedName>
        <fullName evidence="8">M108R</fullName>
    </submittedName>
</protein>
<evidence type="ECO:0000256" key="2">
    <source>
        <dbReference type="ARBA" id="ARBA00022801"/>
    </source>
</evidence>
<feature type="compositionally biased region" description="Basic and acidic residues" evidence="5">
    <location>
        <begin position="458"/>
        <end position="468"/>
    </location>
</feature>
<dbReference type="InterPro" id="IPR014001">
    <property type="entry name" value="Helicase_ATP-bd"/>
</dbReference>
<dbReference type="SUPFAM" id="SSF52540">
    <property type="entry name" value="P-loop containing nucleoside triphosphate hydrolases"/>
    <property type="match status" value="1"/>
</dbReference>
<dbReference type="Proteomes" id="UP000292598">
    <property type="component" value="Segment"/>
</dbReference>
<dbReference type="Proteomes" id="UP000294116">
    <property type="component" value="Genome"/>
</dbReference>
<proteinExistence type="predicted"/>
<name>A0A481N7B4_9POXV</name>
<gene>
    <name evidence="8" type="primary">m108R</name>
</gene>
<dbReference type="GO" id="GO:0005524">
    <property type="term" value="F:ATP binding"/>
    <property type="evidence" value="ECO:0007669"/>
    <property type="project" value="InterPro"/>
</dbReference>
<evidence type="ECO:0000256" key="3">
    <source>
        <dbReference type="ARBA" id="ARBA00022844"/>
    </source>
</evidence>
<dbReference type="Gene3D" id="3.40.50.300">
    <property type="entry name" value="P-loop containing nucleotide triphosphate hydrolases"/>
    <property type="match status" value="2"/>
</dbReference>
<dbReference type="Pfam" id="PF04851">
    <property type="entry name" value="ResIII"/>
    <property type="match status" value="1"/>
</dbReference>
<sequence>MSVCSEIDYALYTELKKFLNNQPLFLFNADKNFVEVVPSSSFKFYIPIGVFSNSDVALIRPVHTTCTNHIESADATFPNLYPLQKRVVAEVTTSMRQKLSTHRPMYMTLHLSCGFGKTITACYLMVVHRRKTVICVPNKMLIHQWKAAVELTKLSYIISTDGVSVLLKQLRTKTADVLIIVSRHLSNDYFCKKIHDEYDTFILDESHMYNLMNNSALTKFLTFYPPRICYFLTATPRLANRIYCNDVVNVLKVSTLMKRLKIVEYFFEPYSTECIRQMAKHLNTENNKYHIYTEKILAEDLPRNNLIVDTVSREFKHGLVERVIVVVKLRKHMTFFYDKFVEEFGTDYVYLGDAKNKDTSTVVKSLLQKKKFIFVSTSHYSGTGLDIPSLDSLVICCAVLNSMQIEQLLGRVCRESESVKKTVFLFPNTSIREIKHSLGFFTERIVSVSTDKLGFQQEGKEGTKEEPALTKAFSSQIR</sequence>
<dbReference type="EMBL" id="MK388097">
    <property type="protein sequence ID" value="QAV35097.1"/>
    <property type="molecule type" value="Genomic_DNA"/>
</dbReference>
<feature type="domain" description="Helicase ATP-binding" evidence="6">
    <location>
        <begin position="98"/>
        <end position="254"/>
    </location>
</feature>
<dbReference type="EMBL" id="MK388105">
    <property type="protein sequence ID" value="QAV36449.1"/>
    <property type="molecule type" value="Genomic_DNA"/>
</dbReference>